<feature type="domain" description="RNase H type-1" evidence="1">
    <location>
        <begin position="284"/>
        <end position="375"/>
    </location>
</feature>
<dbReference type="GeneID" id="108662698"/>
<dbReference type="RefSeq" id="XP_017979659.1">
    <property type="nucleotide sequence ID" value="XM_018124170.1"/>
</dbReference>
<protein>
    <submittedName>
        <fullName evidence="3">Uncharacterized protein LOC108662698</fullName>
    </submittedName>
</protein>
<dbReference type="PANTHER" id="PTHR33033:SF83">
    <property type="entry name" value="REVERSE TRANSCRIPTASE-LIKE PROTEIN"/>
    <property type="match status" value="1"/>
</dbReference>
<dbReference type="InterPro" id="IPR002156">
    <property type="entry name" value="RNaseH_domain"/>
</dbReference>
<dbReference type="CDD" id="cd06222">
    <property type="entry name" value="RNase_H_like"/>
    <property type="match status" value="1"/>
</dbReference>
<proteinExistence type="predicted"/>
<accession>A0AB32WPD4</accession>
<sequence length="375" mass="43146">MVKQKLEAIQRNFLWSGSSEKKKIHYVNWSTVSNPKTQGRLGIIDLELKNRALLNKWLLRYANEPDRIWRQVVSAKNKLKPDWFAHSLGESTTIRFWEDLWADDYTLATKFPRIHAWAISKKATIAKMGSWGVLAVDDANCSFRTSQLETPFHVLFDCTIAWKTWSSCCCLWGITWVQPGDVLSFFRAWFELPMPTGKRDTWRMLFFATLWTLWLCRNQVIFRGKRFNPNKMRDIAFLCHMLWCQGKWDLGHVPTDLCLMEPFWSNINTKRKNQRMAANWSTPPPETLKLNTDGAAKGKPGPAGIGGVIRDHHGFILGTFSENIGIENSNFAEFYAIREGTSFFFSSPRAATHSLVVESDSANAINWAPHHCKVP</sequence>
<dbReference type="GO" id="GO:0004523">
    <property type="term" value="F:RNA-DNA hybrid ribonuclease activity"/>
    <property type="evidence" value="ECO:0007669"/>
    <property type="project" value="InterPro"/>
</dbReference>
<dbReference type="PANTHER" id="PTHR33033">
    <property type="entry name" value="POLYNUCLEOTIDYL TRANSFERASE, RIBONUCLEASE H-LIKE SUPERFAMILY PROTEIN-RELATED"/>
    <property type="match status" value="1"/>
</dbReference>
<dbReference type="InterPro" id="IPR044730">
    <property type="entry name" value="RNase_H-like_dom_plant"/>
</dbReference>
<reference evidence="3" key="2">
    <citation type="submission" date="2025-08" db="UniProtKB">
        <authorList>
            <consortium name="RefSeq"/>
        </authorList>
    </citation>
    <scope>IDENTIFICATION</scope>
</reference>
<dbReference type="KEGG" id="tcc:108662698"/>
<dbReference type="InterPro" id="IPR012337">
    <property type="entry name" value="RNaseH-like_sf"/>
</dbReference>
<name>A0AB32WPD4_THECC</name>
<evidence type="ECO:0000313" key="2">
    <source>
        <dbReference type="Proteomes" id="UP000694886"/>
    </source>
</evidence>
<dbReference type="Proteomes" id="UP000694886">
    <property type="component" value="Chromosome 7"/>
</dbReference>
<organism evidence="2 3">
    <name type="scientific">Theobroma cacao</name>
    <name type="common">Cacao</name>
    <name type="synonym">Cocoa</name>
    <dbReference type="NCBI Taxonomy" id="3641"/>
    <lineage>
        <taxon>Eukaryota</taxon>
        <taxon>Viridiplantae</taxon>
        <taxon>Streptophyta</taxon>
        <taxon>Embryophyta</taxon>
        <taxon>Tracheophyta</taxon>
        <taxon>Spermatophyta</taxon>
        <taxon>Magnoliopsida</taxon>
        <taxon>eudicotyledons</taxon>
        <taxon>Gunneridae</taxon>
        <taxon>Pentapetalae</taxon>
        <taxon>rosids</taxon>
        <taxon>malvids</taxon>
        <taxon>Malvales</taxon>
        <taxon>Malvaceae</taxon>
        <taxon>Byttnerioideae</taxon>
        <taxon>Theobroma</taxon>
    </lineage>
</organism>
<reference evidence="2" key="1">
    <citation type="journal article" date="1997" name="Nucleic Acids Res.">
        <title>tRNAscan-SE: a program for improved detection of transfer RNA genes in genomic sequence.</title>
        <authorList>
            <person name="Lowe T.M."/>
            <person name="Eddy S.R."/>
        </authorList>
    </citation>
    <scope>NUCLEOTIDE SEQUENCE [LARGE SCALE GENOMIC DNA]</scope>
    <source>
        <strain evidence="2">r\B97-61/B2</strain>
    </source>
</reference>
<dbReference type="PROSITE" id="PS50879">
    <property type="entry name" value="RNASE_H_1"/>
    <property type="match status" value="1"/>
</dbReference>
<dbReference type="InterPro" id="IPR036397">
    <property type="entry name" value="RNaseH_sf"/>
</dbReference>
<evidence type="ECO:0000259" key="1">
    <source>
        <dbReference type="PROSITE" id="PS50879"/>
    </source>
</evidence>
<dbReference type="GO" id="GO:0003676">
    <property type="term" value="F:nucleic acid binding"/>
    <property type="evidence" value="ECO:0007669"/>
    <property type="project" value="InterPro"/>
</dbReference>
<gene>
    <name evidence="3" type="primary">LOC108662698</name>
</gene>
<dbReference type="Gramene" id="Tc07v2_t003350.1">
    <property type="protein sequence ID" value="Tc07v2_p003350.1"/>
    <property type="gene ID" value="Tc07v2_g003350"/>
</dbReference>
<dbReference type="Pfam" id="PF13456">
    <property type="entry name" value="RVT_3"/>
    <property type="match status" value="1"/>
</dbReference>
<dbReference type="SUPFAM" id="SSF53098">
    <property type="entry name" value="Ribonuclease H-like"/>
    <property type="match status" value="1"/>
</dbReference>
<evidence type="ECO:0000313" key="3">
    <source>
        <dbReference type="RefSeq" id="XP_017979659.1"/>
    </source>
</evidence>
<dbReference type="AlphaFoldDB" id="A0AB32WPD4"/>
<dbReference type="Gene3D" id="3.30.420.10">
    <property type="entry name" value="Ribonuclease H-like superfamily/Ribonuclease H"/>
    <property type="match status" value="1"/>
</dbReference>